<gene>
    <name evidence="3" type="ORF">PUN28_020621</name>
</gene>
<keyword evidence="2" id="KW-1133">Transmembrane helix</keyword>
<evidence type="ECO:0000256" key="1">
    <source>
        <dbReference type="SAM" id="MobiDB-lite"/>
    </source>
</evidence>
<evidence type="ECO:0000256" key="2">
    <source>
        <dbReference type="SAM" id="Phobius"/>
    </source>
</evidence>
<keyword evidence="2" id="KW-0812">Transmembrane</keyword>
<accession>A0AAW2E6N6</accession>
<name>A0AAW2E6N6_9HYME</name>
<feature type="region of interest" description="Disordered" evidence="1">
    <location>
        <begin position="108"/>
        <end position="136"/>
    </location>
</feature>
<dbReference type="AlphaFoldDB" id="A0AAW2E6N6"/>
<dbReference type="EMBL" id="JADYXP020000043">
    <property type="protein sequence ID" value="KAL0098665.1"/>
    <property type="molecule type" value="Genomic_DNA"/>
</dbReference>
<feature type="transmembrane region" description="Helical" evidence="2">
    <location>
        <begin position="6"/>
        <end position="33"/>
    </location>
</feature>
<comment type="caution">
    <text evidence="3">The sequence shown here is derived from an EMBL/GenBank/DDBJ whole genome shotgun (WGS) entry which is preliminary data.</text>
</comment>
<evidence type="ECO:0000313" key="3">
    <source>
        <dbReference type="EMBL" id="KAL0098665.1"/>
    </source>
</evidence>
<organism evidence="3 4">
    <name type="scientific">Cardiocondyla obscurior</name>
    <dbReference type="NCBI Taxonomy" id="286306"/>
    <lineage>
        <taxon>Eukaryota</taxon>
        <taxon>Metazoa</taxon>
        <taxon>Ecdysozoa</taxon>
        <taxon>Arthropoda</taxon>
        <taxon>Hexapoda</taxon>
        <taxon>Insecta</taxon>
        <taxon>Pterygota</taxon>
        <taxon>Neoptera</taxon>
        <taxon>Endopterygota</taxon>
        <taxon>Hymenoptera</taxon>
        <taxon>Apocrita</taxon>
        <taxon>Aculeata</taxon>
        <taxon>Formicoidea</taxon>
        <taxon>Formicidae</taxon>
        <taxon>Myrmicinae</taxon>
        <taxon>Cardiocondyla</taxon>
    </lineage>
</organism>
<protein>
    <submittedName>
        <fullName evidence="3">Uncharacterized protein</fullName>
    </submittedName>
</protein>
<keyword evidence="4" id="KW-1185">Reference proteome</keyword>
<dbReference type="Proteomes" id="UP001430953">
    <property type="component" value="Unassembled WGS sequence"/>
</dbReference>
<evidence type="ECO:0000313" key="4">
    <source>
        <dbReference type="Proteomes" id="UP001430953"/>
    </source>
</evidence>
<keyword evidence="2" id="KW-0472">Membrane</keyword>
<reference evidence="3 4" key="1">
    <citation type="submission" date="2023-03" db="EMBL/GenBank/DDBJ databases">
        <title>High recombination rates correlate with genetic variation in Cardiocondyla obscurior ants.</title>
        <authorList>
            <person name="Errbii M."/>
        </authorList>
    </citation>
    <scope>NUCLEOTIDE SEQUENCE [LARGE SCALE GENOMIC DNA]</scope>
    <source>
        <strain evidence="3">Alpha-2009</strain>
        <tissue evidence="3">Whole body</tissue>
    </source>
</reference>
<sequence length="136" mass="16160">MLEIESFFFLFLLPLFFFIILLKLLTIILVRLYDYYRWPDRDRHCRDYHTIGNLPNYCDHHAVRNVTDYLYHDYHAIDHVEWCVKFSIVIEKKIKMYKIVTVHPAMHRSGHDIGQPPDTTPSGGDSGRGAPQTLYF</sequence>
<proteinExistence type="predicted"/>